<accession>G4Z667</accession>
<feature type="region of interest" description="Disordered" evidence="1">
    <location>
        <begin position="122"/>
        <end position="168"/>
    </location>
</feature>
<evidence type="ECO:0000313" key="2">
    <source>
        <dbReference type="EMBL" id="EGZ20986.1"/>
    </source>
</evidence>
<proteinExistence type="predicted"/>
<keyword evidence="3" id="KW-1185">Reference proteome</keyword>
<feature type="compositionally biased region" description="Polar residues" evidence="1">
    <location>
        <begin position="125"/>
        <end position="138"/>
    </location>
</feature>
<name>G4Z667_PHYSP</name>
<dbReference type="InParanoid" id="G4Z667"/>
<dbReference type="GeneID" id="20641669"/>
<organism evidence="2 3">
    <name type="scientific">Phytophthora sojae (strain P6497)</name>
    <name type="common">Soybean stem and root rot agent</name>
    <name type="synonym">Phytophthora megasperma f. sp. glycines</name>
    <dbReference type="NCBI Taxonomy" id="1094619"/>
    <lineage>
        <taxon>Eukaryota</taxon>
        <taxon>Sar</taxon>
        <taxon>Stramenopiles</taxon>
        <taxon>Oomycota</taxon>
        <taxon>Peronosporomycetes</taxon>
        <taxon>Peronosporales</taxon>
        <taxon>Peronosporaceae</taxon>
        <taxon>Phytophthora</taxon>
    </lineage>
</organism>
<protein>
    <submittedName>
        <fullName evidence="2">Uncharacterized protein</fullName>
    </submittedName>
</protein>
<gene>
    <name evidence="2" type="ORF">PHYSODRAFT_298903</name>
</gene>
<feature type="compositionally biased region" description="Basic and acidic residues" evidence="1">
    <location>
        <begin position="148"/>
        <end position="157"/>
    </location>
</feature>
<dbReference type="KEGG" id="psoj:PHYSODRAFT_298903"/>
<dbReference type="RefSeq" id="XP_009523703.1">
    <property type="nucleotide sequence ID" value="XM_009525408.1"/>
</dbReference>
<evidence type="ECO:0000313" key="3">
    <source>
        <dbReference type="Proteomes" id="UP000002640"/>
    </source>
</evidence>
<dbReference type="Proteomes" id="UP000002640">
    <property type="component" value="Unassembled WGS sequence"/>
</dbReference>
<dbReference type="EMBL" id="JH159153">
    <property type="protein sequence ID" value="EGZ20986.1"/>
    <property type="molecule type" value="Genomic_DNA"/>
</dbReference>
<reference evidence="2 3" key="1">
    <citation type="journal article" date="2006" name="Science">
        <title>Phytophthora genome sequences uncover evolutionary origins and mechanisms of pathogenesis.</title>
        <authorList>
            <person name="Tyler B.M."/>
            <person name="Tripathy S."/>
            <person name="Zhang X."/>
            <person name="Dehal P."/>
            <person name="Jiang R.H."/>
            <person name="Aerts A."/>
            <person name="Arredondo F.D."/>
            <person name="Baxter L."/>
            <person name="Bensasson D."/>
            <person name="Beynon J.L."/>
            <person name="Chapman J."/>
            <person name="Damasceno C.M."/>
            <person name="Dorrance A.E."/>
            <person name="Dou D."/>
            <person name="Dickerman A.W."/>
            <person name="Dubchak I.L."/>
            <person name="Garbelotto M."/>
            <person name="Gijzen M."/>
            <person name="Gordon S.G."/>
            <person name="Govers F."/>
            <person name="Grunwald N.J."/>
            <person name="Huang W."/>
            <person name="Ivors K.L."/>
            <person name="Jones R.W."/>
            <person name="Kamoun S."/>
            <person name="Krampis K."/>
            <person name="Lamour K.H."/>
            <person name="Lee M.K."/>
            <person name="McDonald W.H."/>
            <person name="Medina M."/>
            <person name="Meijer H.J."/>
            <person name="Nordberg E.K."/>
            <person name="Maclean D.J."/>
            <person name="Ospina-Giraldo M.D."/>
            <person name="Morris P.F."/>
            <person name="Phuntumart V."/>
            <person name="Putnam N.H."/>
            <person name="Rash S."/>
            <person name="Rose J.K."/>
            <person name="Sakihama Y."/>
            <person name="Salamov A.A."/>
            <person name="Savidor A."/>
            <person name="Scheuring C.F."/>
            <person name="Smith B.M."/>
            <person name="Sobral B.W."/>
            <person name="Terry A."/>
            <person name="Torto-Alalibo T.A."/>
            <person name="Win J."/>
            <person name="Xu Z."/>
            <person name="Zhang H."/>
            <person name="Grigoriev I.V."/>
            <person name="Rokhsar D.S."/>
            <person name="Boore J.L."/>
        </authorList>
    </citation>
    <scope>NUCLEOTIDE SEQUENCE [LARGE SCALE GENOMIC DNA]</scope>
    <source>
        <strain evidence="2 3">P6497</strain>
    </source>
</reference>
<evidence type="ECO:0000256" key="1">
    <source>
        <dbReference type="SAM" id="MobiDB-lite"/>
    </source>
</evidence>
<dbReference type="AlphaFoldDB" id="G4Z667"/>
<sequence length="168" mass="18713">MLRASSRWGLRLVQPTCAAAWPIALSFLTSPRQDRMAASSPVMRWIQCITSLTPACGARAVQPYVAEANVLVKANAVQEMRRRLEGPKSAALVKTFRARADWKSSCCVWLEPNRWMRATSALPRGQQTTHHGYGTQASRPEALGYDTRPPKREDALERVSTPAALPRR</sequence>